<dbReference type="GO" id="GO:0016628">
    <property type="term" value="F:oxidoreductase activity, acting on the CH-CH group of donors, NAD or NADP as acceptor"/>
    <property type="evidence" value="ECO:0007669"/>
    <property type="project" value="InterPro"/>
</dbReference>
<organism evidence="5 6">
    <name type="scientific">Neocucurbitaria cava</name>
    <dbReference type="NCBI Taxonomy" id="798079"/>
    <lineage>
        <taxon>Eukaryota</taxon>
        <taxon>Fungi</taxon>
        <taxon>Dikarya</taxon>
        <taxon>Ascomycota</taxon>
        <taxon>Pezizomycotina</taxon>
        <taxon>Dothideomycetes</taxon>
        <taxon>Pleosporomycetidae</taxon>
        <taxon>Pleosporales</taxon>
        <taxon>Pleosporineae</taxon>
        <taxon>Cucurbitariaceae</taxon>
        <taxon>Neocucurbitaria</taxon>
    </lineage>
</organism>
<comment type="similarity">
    <text evidence="1 2">Belongs to the UDP-glucose/GDP-mannose dehydrogenase family.</text>
</comment>
<dbReference type="SUPFAM" id="SSF51735">
    <property type="entry name" value="NAD(P)-binding Rossmann-fold domains"/>
    <property type="match status" value="1"/>
</dbReference>
<evidence type="ECO:0008006" key="7">
    <source>
        <dbReference type="Google" id="ProtNLM"/>
    </source>
</evidence>
<dbReference type="AlphaFoldDB" id="A0A9W8YEV1"/>
<proteinExistence type="inferred from homology"/>
<sequence>MSPSQVYDSVPHLEVPARVGIIGVGYVGESLLSEFCRKYDCVGFDISADRIEQLKPSFKSYPNVVLTNDTAILRQITHYLISVPTLLQKDRSINLNHLSKALEMVLTHARPGCTVVIESSVSVGTTRALLEPFQDIMHCGMSPERVDPGRISPSAHEIPKIVAGLTPAASHEIQKLYSAVFDRVVPVSKPEVAEMTKLFENCYRMVNIAYVNEMSDACISHGIDPHEMISAAATKPFGYQEFRPGLGVGGHCIPINPFYLFANNDDLPVLKQSTDLMWARPAKLAKKFYDTLTSRYNLRFGKPKVLVVGVGFKPGESVLSNSPGLDFAEALQDLTGDRIAFYDPLVSQEAVPWMNKMADEQWTSAYINDHFDAVTVCVKQHGVDFDVLHDLADTTVYTYGKVETAVTRKLSTTARRDSVQPLLDIISTTTPAYISTITETPMDTKLGAHQAVPFLEVAWGKA</sequence>
<evidence type="ECO:0000256" key="1">
    <source>
        <dbReference type="ARBA" id="ARBA00006601"/>
    </source>
</evidence>
<dbReference type="InterPro" id="IPR028359">
    <property type="entry name" value="UDP_ManNAc/GlcNAc_DH"/>
</dbReference>
<reference evidence="5" key="1">
    <citation type="submission" date="2022-10" db="EMBL/GenBank/DDBJ databases">
        <title>Tapping the CABI collections for fungal endophytes: first genome assemblies for Collariella, Neodidymelliopsis, Ascochyta clinopodiicola, Didymella pomorum, Didymosphaeria variabile, Neocosmospora piperis and Neocucurbitaria cava.</title>
        <authorList>
            <person name="Hill R."/>
        </authorList>
    </citation>
    <scope>NUCLEOTIDE SEQUENCE</scope>
    <source>
        <strain evidence="5">IMI 356814</strain>
    </source>
</reference>
<dbReference type="NCBIfam" id="TIGR03026">
    <property type="entry name" value="NDP-sugDHase"/>
    <property type="match status" value="1"/>
</dbReference>
<feature type="domain" description="UDP-glucose/GDP-mannose dehydrogenase dimerisation" evidence="3">
    <location>
        <begin position="192"/>
        <end position="266"/>
    </location>
</feature>
<gene>
    <name evidence="5" type="ORF">N0V83_002222</name>
</gene>
<evidence type="ECO:0000259" key="4">
    <source>
        <dbReference type="Pfam" id="PF03721"/>
    </source>
</evidence>
<dbReference type="Gene3D" id="3.40.50.720">
    <property type="entry name" value="NAD(P)-binding Rossmann-like Domain"/>
    <property type="match status" value="2"/>
</dbReference>
<dbReference type="InterPro" id="IPR008927">
    <property type="entry name" value="6-PGluconate_DH-like_C_sf"/>
</dbReference>
<dbReference type="OrthoDB" id="5059218at2759"/>
<dbReference type="Pfam" id="PF00984">
    <property type="entry name" value="UDPG_MGDP_dh"/>
    <property type="match status" value="1"/>
</dbReference>
<evidence type="ECO:0000256" key="2">
    <source>
        <dbReference type="PIRNR" id="PIRNR000124"/>
    </source>
</evidence>
<dbReference type="GO" id="GO:0016616">
    <property type="term" value="F:oxidoreductase activity, acting on the CH-OH group of donors, NAD or NADP as acceptor"/>
    <property type="evidence" value="ECO:0007669"/>
    <property type="project" value="InterPro"/>
</dbReference>
<keyword evidence="6" id="KW-1185">Reference proteome</keyword>
<dbReference type="Pfam" id="PF03721">
    <property type="entry name" value="UDPG_MGDP_dh_N"/>
    <property type="match status" value="1"/>
</dbReference>
<feature type="domain" description="UDP-glucose/GDP-mannose dehydrogenase N-terminal" evidence="4">
    <location>
        <begin position="18"/>
        <end position="172"/>
    </location>
</feature>
<dbReference type="GO" id="GO:0051287">
    <property type="term" value="F:NAD binding"/>
    <property type="evidence" value="ECO:0007669"/>
    <property type="project" value="InterPro"/>
</dbReference>
<dbReference type="InterPro" id="IPR001732">
    <property type="entry name" value="UDP-Glc/GDP-Man_DH_N"/>
</dbReference>
<evidence type="ECO:0000313" key="6">
    <source>
        <dbReference type="Proteomes" id="UP001140560"/>
    </source>
</evidence>
<dbReference type="InterPro" id="IPR036291">
    <property type="entry name" value="NAD(P)-bd_dom_sf"/>
</dbReference>
<dbReference type="PANTHER" id="PTHR43491">
    <property type="entry name" value="UDP-N-ACETYL-D-MANNOSAMINE DEHYDROGENASE"/>
    <property type="match status" value="1"/>
</dbReference>
<comment type="caution">
    <text evidence="5">The sequence shown here is derived from an EMBL/GenBank/DDBJ whole genome shotgun (WGS) entry which is preliminary data.</text>
</comment>
<dbReference type="Proteomes" id="UP001140560">
    <property type="component" value="Unassembled WGS sequence"/>
</dbReference>
<dbReference type="InterPro" id="IPR014026">
    <property type="entry name" value="UDP-Glc/GDP-Man_DH_dimer"/>
</dbReference>
<evidence type="ECO:0000313" key="5">
    <source>
        <dbReference type="EMBL" id="KAJ4375138.1"/>
    </source>
</evidence>
<dbReference type="InterPro" id="IPR017476">
    <property type="entry name" value="UDP-Glc/GDP-Man"/>
</dbReference>
<accession>A0A9W8YEV1</accession>
<dbReference type="PIRSF" id="PIRSF500136">
    <property type="entry name" value="UDP_ManNAc_DH"/>
    <property type="match status" value="1"/>
</dbReference>
<dbReference type="EMBL" id="JAPEUY010000003">
    <property type="protein sequence ID" value="KAJ4375138.1"/>
    <property type="molecule type" value="Genomic_DNA"/>
</dbReference>
<protein>
    <recommendedName>
        <fullName evidence="7">Nucleotide sugar dehydrogenase</fullName>
    </recommendedName>
</protein>
<dbReference type="SUPFAM" id="SSF52413">
    <property type="entry name" value="UDP-glucose/GDP-mannose dehydrogenase C-terminal domain"/>
    <property type="match status" value="1"/>
</dbReference>
<dbReference type="SUPFAM" id="SSF48179">
    <property type="entry name" value="6-phosphogluconate dehydrogenase C-terminal domain-like"/>
    <property type="match status" value="1"/>
</dbReference>
<dbReference type="PANTHER" id="PTHR43491:SF2">
    <property type="entry name" value="UDP-N-ACETYL-D-MANNOSAMINE DEHYDROGENASE"/>
    <property type="match status" value="1"/>
</dbReference>
<dbReference type="PIRSF" id="PIRSF000124">
    <property type="entry name" value="UDPglc_GDPman_dh"/>
    <property type="match status" value="1"/>
</dbReference>
<evidence type="ECO:0000259" key="3">
    <source>
        <dbReference type="Pfam" id="PF00984"/>
    </source>
</evidence>
<dbReference type="GO" id="GO:0000271">
    <property type="term" value="P:polysaccharide biosynthetic process"/>
    <property type="evidence" value="ECO:0007669"/>
    <property type="project" value="InterPro"/>
</dbReference>
<name>A0A9W8YEV1_9PLEO</name>
<dbReference type="InterPro" id="IPR036220">
    <property type="entry name" value="UDP-Glc/GDP-Man_DH_C_sf"/>
</dbReference>